<name>A0A2Z5UTL4_9COXI</name>
<dbReference type="EMBL" id="AP018005">
    <property type="protein sequence ID" value="BBB14784.1"/>
    <property type="molecule type" value="Genomic_DNA"/>
</dbReference>
<keyword evidence="7" id="KW-1185">Reference proteome</keyword>
<dbReference type="PANTHER" id="PTHR44688:SF16">
    <property type="entry name" value="DNA-BINDING TRANSCRIPTIONAL ACTIVATOR DEVR_DOSR"/>
    <property type="match status" value="1"/>
</dbReference>
<dbReference type="InterPro" id="IPR000792">
    <property type="entry name" value="Tscrpt_reg_LuxR_C"/>
</dbReference>
<protein>
    <submittedName>
        <fullName evidence="5">Autoinducer-binding domain protein</fullName>
    </submittedName>
</protein>
<gene>
    <name evidence="5" type="ORF">RVIR1_02530</name>
    <name evidence="6" type="ORF">RVIR1_10430</name>
</gene>
<keyword evidence="3" id="KW-0804">Transcription</keyword>
<dbReference type="KEGG" id="rvi:RVIR1_02530"/>
<dbReference type="Proteomes" id="UP000282483">
    <property type="component" value="Chromosome"/>
</dbReference>
<dbReference type="CDD" id="cd06170">
    <property type="entry name" value="LuxR_C_like"/>
    <property type="match status" value="1"/>
</dbReference>
<organism evidence="5 7">
    <name type="scientific">Candidatus Rickettsiella viridis</name>
    <dbReference type="NCBI Taxonomy" id="676208"/>
    <lineage>
        <taxon>Bacteria</taxon>
        <taxon>Pseudomonadati</taxon>
        <taxon>Pseudomonadota</taxon>
        <taxon>Gammaproteobacteria</taxon>
        <taxon>Legionellales</taxon>
        <taxon>Coxiellaceae</taxon>
        <taxon>Rickettsiella</taxon>
    </lineage>
</organism>
<dbReference type="PROSITE" id="PS50043">
    <property type="entry name" value="HTH_LUXR_2"/>
    <property type="match status" value="1"/>
</dbReference>
<feature type="domain" description="HTH luxR-type" evidence="4">
    <location>
        <begin position="60"/>
        <end position="125"/>
    </location>
</feature>
<dbReference type="Pfam" id="PF00196">
    <property type="entry name" value="GerE"/>
    <property type="match status" value="1"/>
</dbReference>
<evidence type="ECO:0000256" key="3">
    <source>
        <dbReference type="ARBA" id="ARBA00023163"/>
    </source>
</evidence>
<dbReference type="Gene3D" id="1.10.10.10">
    <property type="entry name" value="Winged helix-like DNA-binding domain superfamily/Winged helix DNA-binding domain"/>
    <property type="match status" value="1"/>
</dbReference>
<dbReference type="GO" id="GO:0003677">
    <property type="term" value="F:DNA binding"/>
    <property type="evidence" value="ECO:0007669"/>
    <property type="project" value="UniProtKB-KW"/>
</dbReference>
<dbReference type="InterPro" id="IPR036388">
    <property type="entry name" value="WH-like_DNA-bd_sf"/>
</dbReference>
<proteinExistence type="predicted"/>
<dbReference type="OrthoDB" id="5637500at2"/>
<reference evidence="5 7" key="1">
    <citation type="submission" date="2017-03" db="EMBL/GenBank/DDBJ databases">
        <title>The genome sequence of Candidatus Rickettsiella viridis.</title>
        <authorList>
            <person name="Nikoh N."/>
            <person name="Tsuchida T."/>
            <person name="Yamaguchi K."/>
            <person name="Maeda T."/>
            <person name="Shigenobu S."/>
            <person name="Fukatsu T."/>
        </authorList>
    </citation>
    <scope>NUCLEOTIDE SEQUENCE [LARGE SCALE GENOMIC DNA]</scope>
    <source>
        <strain evidence="5 7">Ap-RA04</strain>
    </source>
</reference>
<evidence type="ECO:0000259" key="4">
    <source>
        <dbReference type="PROSITE" id="PS50043"/>
    </source>
</evidence>
<evidence type="ECO:0000256" key="1">
    <source>
        <dbReference type="ARBA" id="ARBA00023015"/>
    </source>
</evidence>
<dbReference type="PANTHER" id="PTHR44688">
    <property type="entry name" value="DNA-BINDING TRANSCRIPTIONAL ACTIVATOR DEVR_DOSR"/>
    <property type="match status" value="1"/>
</dbReference>
<keyword evidence="2" id="KW-0238">DNA-binding</keyword>
<evidence type="ECO:0000313" key="6">
    <source>
        <dbReference type="EMBL" id="BBB15514.1"/>
    </source>
</evidence>
<dbReference type="PRINTS" id="PR00038">
    <property type="entry name" value="HTHLUXR"/>
</dbReference>
<dbReference type="GO" id="GO:0006355">
    <property type="term" value="P:regulation of DNA-templated transcription"/>
    <property type="evidence" value="ECO:0007669"/>
    <property type="project" value="InterPro"/>
</dbReference>
<dbReference type="KEGG" id="rvi:RVIR1_10430"/>
<evidence type="ECO:0000256" key="2">
    <source>
        <dbReference type="ARBA" id="ARBA00023125"/>
    </source>
</evidence>
<dbReference type="SMART" id="SM00421">
    <property type="entry name" value="HTH_LUXR"/>
    <property type="match status" value="1"/>
</dbReference>
<dbReference type="RefSeq" id="WP_126322301.1">
    <property type="nucleotide sequence ID" value="NZ_AP018005.1"/>
</dbReference>
<accession>A0A2Z5UTL4</accession>
<dbReference type="AlphaFoldDB" id="A0A2Z5UTL4"/>
<sequence>MSKKKVTGSAAEDPDITQYSANQSTDIVTRILRLLGNHSPSVKQRRLIKTLLFNISFKAELLFDKSLAPREQECLLFAALGCSSAQTAEILPIEKKTVEEFLSNTRKKLGCKNTTQAVVQGIRYGYISPEKYGQNPVKIRENKSLATQ</sequence>
<keyword evidence="1" id="KW-0805">Transcription regulation</keyword>
<evidence type="ECO:0000313" key="7">
    <source>
        <dbReference type="Proteomes" id="UP000282483"/>
    </source>
</evidence>
<dbReference type="SUPFAM" id="SSF46894">
    <property type="entry name" value="C-terminal effector domain of the bipartite response regulators"/>
    <property type="match status" value="1"/>
</dbReference>
<dbReference type="InterPro" id="IPR016032">
    <property type="entry name" value="Sig_transdc_resp-reg_C-effctor"/>
</dbReference>
<evidence type="ECO:0000313" key="5">
    <source>
        <dbReference type="EMBL" id="BBB14784.1"/>
    </source>
</evidence>
<dbReference type="EMBL" id="AP018005">
    <property type="protein sequence ID" value="BBB15514.1"/>
    <property type="molecule type" value="Genomic_DNA"/>
</dbReference>